<dbReference type="GO" id="GO:0003677">
    <property type="term" value="F:DNA binding"/>
    <property type="evidence" value="ECO:0007669"/>
    <property type="project" value="UniProtKB-KW"/>
</dbReference>
<organism evidence="5 6">
    <name type="scientific">Streptomyces bauhiniae</name>
    <dbReference type="NCBI Taxonomy" id="2340725"/>
    <lineage>
        <taxon>Bacteria</taxon>
        <taxon>Bacillati</taxon>
        <taxon>Actinomycetota</taxon>
        <taxon>Actinomycetes</taxon>
        <taxon>Kitasatosporales</taxon>
        <taxon>Streptomycetaceae</taxon>
        <taxon>Streptomyces</taxon>
    </lineage>
</organism>
<evidence type="ECO:0000256" key="2">
    <source>
        <dbReference type="ARBA" id="ARBA00023125"/>
    </source>
</evidence>
<dbReference type="SUPFAM" id="SSF46785">
    <property type="entry name" value="Winged helix' DNA-binding domain"/>
    <property type="match status" value="1"/>
</dbReference>
<dbReference type="EMBL" id="JAAGMR010000145">
    <property type="protein sequence ID" value="NEB92491.1"/>
    <property type="molecule type" value="Genomic_DNA"/>
</dbReference>
<keyword evidence="2" id="KW-0238">DNA-binding</keyword>
<dbReference type="Proteomes" id="UP000470520">
    <property type="component" value="Unassembled WGS sequence"/>
</dbReference>
<evidence type="ECO:0000313" key="5">
    <source>
        <dbReference type="EMBL" id="NEB92491.1"/>
    </source>
</evidence>
<dbReference type="Pfam" id="PF01638">
    <property type="entry name" value="HxlR"/>
    <property type="match status" value="1"/>
</dbReference>
<evidence type="ECO:0000256" key="3">
    <source>
        <dbReference type="ARBA" id="ARBA00023163"/>
    </source>
</evidence>
<dbReference type="AlphaFoldDB" id="A0A7K3QRG4"/>
<evidence type="ECO:0000313" key="6">
    <source>
        <dbReference type="Proteomes" id="UP000470520"/>
    </source>
</evidence>
<keyword evidence="3" id="KW-0804">Transcription</keyword>
<sequence length="158" mass="17721">MTRTSELPGRPCSVAATLNLVGDRWSLLAVREVLFGNRRFSQIARNTGAPRDRLAARLKSLVEDGLMERRPYQASRSEYYLTDAGMELFSVLTALLAWGDRWAQDEPPMVLQHQGHRIQPMIVCETCGQRVGVEDLQLVSNAPGWTLSGPEEEPERKA</sequence>
<dbReference type="PANTHER" id="PTHR33204">
    <property type="entry name" value="TRANSCRIPTIONAL REGULATOR, MARR FAMILY"/>
    <property type="match status" value="1"/>
</dbReference>
<dbReference type="InterPro" id="IPR036390">
    <property type="entry name" value="WH_DNA-bd_sf"/>
</dbReference>
<protein>
    <submittedName>
        <fullName evidence="5">Helix-turn-helix transcriptional regulator</fullName>
    </submittedName>
</protein>
<reference evidence="5 6" key="1">
    <citation type="submission" date="2020-01" db="EMBL/GenBank/DDBJ databases">
        <title>Insect and environment-associated Actinomycetes.</title>
        <authorList>
            <person name="Currrie C."/>
            <person name="Chevrette M."/>
            <person name="Carlson C."/>
            <person name="Stubbendieck R."/>
            <person name="Wendt-Pienkowski E."/>
        </authorList>
    </citation>
    <scope>NUCLEOTIDE SEQUENCE [LARGE SCALE GENOMIC DNA]</scope>
    <source>
        <strain evidence="5 6">SID7754</strain>
    </source>
</reference>
<gene>
    <name evidence="5" type="ORF">G3I21_12310</name>
</gene>
<keyword evidence="1" id="KW-0805">Transcription regulation</keyword>
<evidence type="ECO:0000259" key="4">
    <source>
        <dbReference type="PROSITE" id="PS51118"/>
    </source>
</evidence>
<accession>A0A7K3QRG4</accession>
<proteinExistence type="predicted"/>
<comment type="caution">
    <text evidence="5">The sequence shown here is derived from an EMBL/GenBank/DDBJ whole genome shotgun (WGS) entry which is preliminary data.</text>
</comment>
<dbReference type="Gene3D" id="1.10.10.10">
    <property type="entry name" value="Winged helix-like DNA-binding domain superfamily/Winged helix DNA-binding domain"/>
    <property type="match status" value="1"/>
</dbReference>
<evidence type="ECO:0000256" key="1">
    <source>
        <dbReference type="ARBA" id="ARBA00023015"/>
    </source>
</evidence>
<dbReference type="PROSITE" id="PS51118">
    <property type="entry name" value="HTH_HXLR"/>
    <property type="match status" value="1"/>
</dbReference>
<dbReference type="InterPro" id="IPR002577">
    <property type="entry name" value="HTH_HxlR"/>
</dbReference>
<feature type="domain" description="HTH hxlR-type" evidence="4">
    <location>
        <begin position="12"/>
        <end position="107"/>
    </location>
</feature>
<name>A0A7K3QRG4_9ACTN</name>
<dbReference type="RefSeq" id="WP_164188287.1">
    <property type="nucleotide sequence ID" value="NZ_JAAGMR010000145.1"/>
</dbReference>
<dbReference type="InterPro" id="IPR036388">
    <property type="entry name" value="WH-like_DNA-bd_sf"/>
</dbReference>
<dbReference type="PANTHER" id="PTHR33204:SF18">
    <property type="entry name" value="TRANSCRIPTIONAL REGULATORY PROTEIN"/>
    <property type="match status" value="1"/>
</dbReference>